<dbReference type="EMBL" id="FOIB01000010">
    <property type="protein sequence ID" value="SEU34693.1"/>
    <property type="molecule type" value="Genomic_DNA"/>
</dbReference>
<evidence type="ECO:0000313" key="4">
    <source>
        <dbReference type="Proteomes" id="UP000321514"/>
    </source>
</evidence>
<dbReference type="Proteomes" id="UP000183760">
    <property type="component" value="Unassembled WGS sequence"/>
</dbReference>
<reference evidence="2 3" key="1">
    <citation type="submission" date="2016-10" db="EMBL/GenBank/DDBJ databases">
        <authorList>
            <person name="Varghese N."/>
            <person name="Submissions S."/>
        </authorList>
    </citation>
    <scope>NUCLEOTIDE SEQUENCE [LARGE SCALE GENOMIC DNA]</scope>
    <source>
        <strain evidence="2 3">DSM 16525</strain>
    </source>
</reference>
<dbReference type="AlphaFoldDB" id="A0A511T7Y0"/>
<comment type="caution">
    <text evidence="1">The sequence shown here is derived from an EMBL/GenBank/DDBJ whole genome shotgun (WGS) entry which is preliminary data.</text>
</comment>
<evidence type="ECO:0000313" key="2">
    <source>
        <dbReference type="EMBL" id="SEU34693.1"/>
    </source>
</evidence>
<reference evidence="1 4" key="2">
    <citation type="submission" date="2019-07" db="EMBL/GenBank/DDBJ databases">
        <title>Whole genome shotgun sequence of Myxococcus fulvus NBRC 100333.</title>
        <authorList>
            <person name="Hosoyama A."/>
            <person name="Uohara A."/>
            <person name="Ohji S."/>
            <person name="Ichikawa N."/>
        </authorList>
    </citation>
    <scope>NUCLEOTIDE SEQUENCE [LARGE SCALE GENOMIC DNA]</scope>
    <source>
        <strain evidence="1 4">NBRC 100333</strain>
    </source>
</reference>
<dbReference type="OrthoDB" id="10005958at2"/>
<dbReference type="Proteomes" id="UP000321514">
    <property type="component" value="Unassembled WGS sequence"/>
</dbReference>
<accession>A0A511T7Y0</accession>
<proteinExistence type="predicted"/>
<evidence type="ECO:0000313" key="3">
    <source>
        <dbReference type="Proteomes" id="UP000183760"/>
    </source>
</evidence>
<dbReference type="EMBL" id="BJXR01000038">
    <property type="protein sequence ID" value="GEN10290.1"/>
    <property type="molecule type" value="Genomic_DNA"/>
</dbReference>
<keyword evidence="3" id="KW-1185">Reference proteome</keyword>
<gene>
    <name evidence="1" type="ORF">MFU01_53270</name>
    <name evidence="2" type="ORF">SAMN05443572_110107</name>
</gene>
<organism evidence="1 4">
    <name type="scientific">Myxococcus fulvus</name>
    <dbReference type="NCBI Taxonomy" id="33"/>
    <lineage>
        <taxon>Bacteria</taxon>
        <taxon>Pseudomonadati</taxon>
        <taxon>Myxococcota</taxon>
        <taxon>Myxococcia</taxon>
        <taxon>Myxococcales</taxon>
        <taxon>Cystobacterineae</taxon>
        <taxon>Myxococcaceae</taxon>
        <taxon>Myxococcus</taxon>
    </lineage>
</organism>
<dbReference type="RefSeq" id="WP_074957742.1">
    <property type="nucleotide sequence ID" value="NZ_BJXR01000038.1"/>
</dbReference>
<name>A0A511T7Y0_MYXFU</name>
<evidence type="ECO:0000313" key="1">
    <source>
        <dbReference type="EMBL" id="GEN10290.1"/>
    </source>
</evidence>
<protein>
    <recommendedName>
        <fullName evidence="5">Immunity protein 52 domain-containing protein</fullName>
    </recommendedName>
</protein>
<evidence type="ECO:0008006" key="5">
    <source>
        <dbReference type="Google" id="ProtNLM"/>
    </source>
</evidence>
<sequence length="240" mass="26264">MAEVKWTASSQHHDWNDRRAPAAFIDALAQAGLVGTVEGVCGWDEDATRRTVKLQGPGVGARVMAEIPKKEKHPFLKAWGSTPSPWTLTVGISRFVADEGRVAGLNTFVFQFDGAAYEDEAGSALLLAAFHAAHSPDTTEFAAIHPLARYEALETGEYDSAVTLRPMFAGVFWASFLGKGHVEQFDRAVLARLPPERVEWVDGGKGLFVVTTPRLGEATTPAVEAEMLRLTEVFREARRR</sequence>